<name>A0ABR2J3J3_9EUKA</name>
<keyword evidence="2" id="KW-1185">Reference proteome</keyword>
<sequence length="260" mass="30734">MQMINQSNIGLKFLNNLDNLQIIATNADGDFNKFLYQDKVSKEKFGVKIFPGKNDENSSTIYIYQIKEEIPHISNSIMIQEKNNNLCNENRYKGEKNKFDYVEGQEFEGIFNYLNNKNNGLANFKGLISISSNGDKRNNAFDIINQNFDDYFYPQPNENSYIKFDFKDHKVSLNNYSLRSKNIFFNKLINWEIEGSNNDINWEKIDERHIQEWYNNEYIANYSVNNHNFYQYVQIRLRGPASSNDYLLALTQIEFFGELK</sequence>
<evidence type="ECO:0000313" key="2">
    <source>
        <dbReference type="Proteomes" id="UP001470230"/>
    </source>
</evidence>
<gene>
    <name evidence="1" type="ORF">M9Y10_007612</name>
</gene>
<evidence type="ECO:0000313" key="1">
    <source>
        <dbReference type="EMBL" id="KAK8871867.1"/>
    </source>
</evidence>
<reference evidence="1 2" key="1">
    <citation type="submission" date="2024-04" db="EMBL/GenBank/DDBJ databases">
        <title>Tritrichomonas musculus Genome.</title>
        <authorList>
            <person name="Alves-Ferreira E."/>
            <person name="Grigg M."/>
            <person name="Lorenzi H."/>
            <person name="Galac M."/>
        </authorList>
    </citation>
    <scope>NUCLEOTIDE SEQUENCE [LARGE SCALE GENOMIC DNA]</scope>
    <source>
        <strain evidence="1 2">EAF2021</strain>
    </source>
</reference>
<dbReference type="Gene3D" id="2.60.120.260">
    <property type="entry name" value="Galactose-binding domain-like"/>
    <property type="match status" value="1"/>
</dbReference>
<accession>A0ABR2J3J3</accession>
<dbReference type="EMBL" id="JAPFFF010000013">
    <property type="protein sequence ID" value="KAK8871867.1"/>
    <property type="molecule type" value="Genomic_DNA"/>
</dbReference>
<organism evidence="1 2">
    <name type="scientific">Tritrichomonas musculus</name>
    <dbReference type="NCBI Taxonomy" id="1915356"/>
    <lineage>
        <taxon>Eukaryota</taxon>
        <taxon>Metamonada</taxon>
        <taxon>Parabasalia</taxon>
        <taxon>Tritrichomonadida</taxon>
        <taxon>Tritrichomonadidae</taxon>
        <taxon>Tritrichomonas</taxon>
    </lineage>
</organism>
<dbReference type="InterPro" id="IPR008979">
    <property type="entry name" value="Galactose-bd-like_sf"/>
</dbReference>
<proteinExistence type="predicted"/>
<evidence type="ECO:0008006" key="3">
    <source>
        <dbReference type="Google" id="ProtNLM"/>
    </source>
</evidence>
<dbReference type="Proteomes" id="UP001470230">
    <property type="component" value="Unassembled WGS sequence"/>
</dbReference>
<dbReference type="SUPFAM" id="SSF49785">
    <property type="entry name" value="Galactose-binding domain-like"/>
    <property type="match status" value="1"/>
</dbReference>
<comment type="caution">
    <text evidence="1">The sequence shown here is derived from an EMBL/GenBank/DDBJ whole genome shotgun (WGS) entry which is preliminary data.</text>
</comment>
<protein>
    <recommendedName>
        <fullName evidence="3">F5/8 type C domain-containing protein</fullName>
    </recommendedName>
</protein>